<evidence type="ECO:0000259" key="7">
    <source>
        <dbReference type="Pfam" id="PF01694"/>
    </source>
</evidence>
<evidence type="ECO:0000256" key="3">
    <source>
        <dbReference type="ARBA" id="ARBA00022692"/>
    </source>
</evidence>
<dbReference type="PANTHER" id="PTHR43066">
    <property type="entry name" value="RHOMBOID-RELATED PROTEIN"/>
    <property type="match status" value="1"/>
</dbReference>
<dbReference type="eggNOG" id="ENOG502QTDP">
    <property type="taxonomic scope" value="Eukaryota"/>
</dbReference>
<dbReference type="EMBL" id="KZ155783">
    <property type="protein sequence ID" value="OUS46479.1"/>
    <property type="molecule type" value="Genomic_DNA"/>
</dbReference>
<feature type="domain" description="Peptidase S54 rhomboid" evidence="7">
    <location>
        <begin position="88"/>
        <end position="244"/>
    </location>
</feature>
<evidence type="ECO:0000256" key="1">
    <source>
        <dbReference type="ARBA" id="ARBA00004141"/>
    </source>
</evidence>
<dbReference type="Gene3D" id="1.20.1540.10">
    <property type="entry name" value="Rhomboid-like"/>
    <property type="match status" value="1"/>
</dbReference>
<evidence type="ECO:0000256" key="2">
    <source>
        <dbReference type="ARBA" id="ARBA00009045"/>
    </source>
</evidence>
<gene>
    <name evidence="8" type="ORF">BE221DRAFT_145740</name>
</gene>
<dbReference type="InterPro" id="IPR022764">
    <property type="entry name" value="Peptidase_S54_rhomboid_dom"/>
</dbReference>
<name>A0A1Y5IA82_OSTTA</name>
<keyword evidence="4 6" id="KW-1133">Transmembrane helix</keyword>
<feature type="transmembrane region" description="Helical" evidence="6">
    <location>
        <begin position="126"/>
        <end position="147"/>
    </location>
</feature>
<accession>A0A1Y5IA82</accession>
<evidence type="ECO:0000256" key="6">
    <source>
        <dbReference type="SAM" id="Phobius"/>
    </source>
</evidence>
<reference evidence="8" key="1">
    <citation type="submission" date="2017-04" db="EMBL/GenBank/DDBJ databases">
        <title>Population genomics of picophytoplankton unveils novel chromosome hypervariability.</title>
        <authorList>
            <consortium name="DOE Joint Genome Institute"/>
            <person name="Blanc-Mathieu R."/>
            <person name="Krasovec M."/>
            <person name="Hebrard M."/>
            <person name="Yau S."/>
            <person name="Desgranges E."/>
            <person name="Martin J."/>
            <person name="Schackwitz W."/>
            <person name="Kuo A."/>
            <person name="Salin G."/>
            <person name="Donnadieu C."/>
            <person name="Desdevises Y."/>
            <person name="Sanchez-Ferandin S."/>
            <person name="Moreau H."/>
            <person name="Rivals E."/>
            <person name="Grigoriev I.V."/>
            <person name="Grimsley N."/>
            <person name="Eyre-Walker A."/>
            <person name="Piganeau G."/>
        </authorList>
    </citation>
    <scope>NUCLEOTIDE SEQUENCE [LARGE SCALE GENOMIC DNA]</scope>
    <source>
        <strain evidence="8">RCC 1115</strain>
    </source>
</reference>
<dbReference type="SUPFAM" id="SSF144091">
    <property type="entry name" value="Rhomboid-like"/>
    <property type="match status" value="1"/>
</dbReference>
<evidence type="ECO:0000256" key="5">
    <source>
        <dbReference type="ARBA" id="ARBA00023136"/>
    </source>
</evidence>
<dbReference type="GO" id="GO:0004252">
    <property type="term" value="F:serine-type endopeptidase activity"/>
    <property type="evidence" value="ECO:0007669"/>
    <property type="project" value="InterPro"/>
</dbReference>
<keyword evidence="5 6" id="KW-0472">Membrane</keyword>
<feature type="transmembrane region" description="Helical" evidence="6">
    <location>
        <begin position="88"/>
        <end position="114"/>
    </location>
</feature>
<proteinExistence type="inferred from homology"/>
<keyword evidence="3 6" id="KW-0812">Transmembrane</keyword>
<feature type="transmembrane region" description="Helical" evidence="6">
    <location>
        <begin position="153"/>
        <end position="177"/>
    </location>
</feature>
<evidence type="ECO:0000313" key="8">
    <source>
        <dbReference type="EMBL" id="OUS46479.1"/>
    </source>
</evidence>
<comment type="similarity">
    <text evidence="2">Belongs to the peptidase S54 family.</text>
</comment>
<dbReference type="AlphaFoldDB" id="A0A1Y5IA82"/>
<dbReference type="FunFam" id="1.20.1540.10:FF:000013">
    <property type="entry name" value="Rhomboid protease aarA"/>
    <property type="match status" value="1"/>
</dbReference>
<sequence length="248" mass="26373">MAAPCAVVGHVIPGLPDAERLMAKYAGDAARELGRGVARATRRTSGTSRVGYDGVFALLFINFALFAMDHWFAIGAVKTLYLNHARPTWWQFVTSTFCHANWAHLSSNIFFLYIFGKLVEEEEGAFGVWMSYIVTGVGANVASWLLLPKSVGGVLGIGGAATVSLGASGAVFGLFAVSVLVKLKFNWRRILEVVILGQFVVDRFLTEAKMVAAAGSGVGAGNVNHVAHLGGAIAGVLLIFFLSRLVPS</sequence>
<organism evidence="8">
    <name type="scientific">Ostreococcus tauri</name>
    <name type="common">Marine green alga</name>
    <dbReference type="NCBI Taxonomy" id="70448"/>
    <lineage>
        <taxon>Eukaryota</taxon>
        <taxon>Viridiplantae</taxon>
        <taxon>Chlorophyta</taxon>
        <taxon>Mamiellophyceae</taxon>
        <taxon>Mamiellales</taxon>
        <taxon>Bathycoccaceae</taxon>
        <taxon>Ostreococcus</taxon>
    </lineage>
</organism>
<dbReference type="PANTHER" id="PTHR43066:SF5">
    <property type="entry name" value="RHOMBOID-LIKE PROTEIN 11, CHLOROPLASTIC-RELATED"/>
    <property type="match status" value="1"/>
</dbReference>
<dbReference type="Proteomes" id="UP000195557">
    <property type="component" value="Unassembled WGS sequence"/>
</dbReference>
<dbReference type="Pfam" id="PF01694">
    <property type="entry name" value="Rhomboid"/>
    <property type="match status" value="1"/>
</dbReference>
<feature type="transmembrane region" description="Helical" evidence="6">
    <location>
        <begin position="226"/>
        <end position="246"/>
    </location>
</feature>
<feature type="transmembrane region" description="Helical" evidence="6">
    <location>
        <begin position="50"/>
        <end position="68"/>
    </location>
</feature>
<evidence type="ECO:0000256" key="4">
    <source>
        <dbReference type="ARBA" id="ARBA00022989"/>
    </source>
</evidence>
<comment type="subcellular location">
    <subcellularLocation>
        <location evidence="1">Membrane</location>
        <topology evidence="1">Multi-pass membrane protein</topology>
    </subcellularLocation>
</comment>
<dbReference type="InterPro" id="IPR035952">
    <property type="entry name" value="Rhomboid-like_sf"/>
</dbReference>
<protein>
    <recommendedName>
        <fullName evidence="7">Peptidase S54 rhomboid domain-containing protein</fullName>
    </recommendedName>
</protein>
<dbReference type="GO" id="GO:0016020">
    <property type="term" value="C:membrane"/>
    <property type="evidence" value="ECO:0007669"/>
    <property type="project" value="UniProtKB-SubCell"/>
</dbReference>